<protein>
    <submittedName>
        <fullName evidence="1">Uncharacterized protein</fullName>
    </submittedName>
</protein>
<proteinExistence type="predicted"/>
<dbReference type="Proteomes" id="UP000011864">
    <property type="component" value="Chromosome"/>
</dbReference>
<dbReference type="KEGG" id="gps:C427_1501"/>
<evidence type="ECO:0000313" key="2">
    <source>
        <dbReference type="Proteomes" id="UP000011864"/>
    </source>
</evidence>
<accession>K7AX60</accession>
<keyword evidence="2" id="KW-1185">Reference proteome</keyword>
<gene>
    <name evidence="1" type="ORF">C427_1501</name>
</gene>
<dbReference type="EMBL" id="CP003837">
    <property type="protein sequence ID" value="AGH43610.1"/>
    <property type="molecule type" value="Genomic_DNA"/>
</dbReference>
<name>K7AX60_9ALTE</name>
<reference evidence="1 2" key="1">
    <citation type="journal article" date="2013" name="Genome Announc.">
        <title>Complete Genome Sequence of Glaciecola psychrophila Strain 170T.</title>
        <authorList>
            <person name="Yin J."/>
            <person name="Chen J."/>
            <person name="Liu G."/>
            <person name="Yu Y."/>
            <person name="Song L."/>
            <person name="Wang X."/>
            <person name="Qu X."/>
        </authorList>
    </citation>
    <scope>NUCLEOTIDE SEQUENCE [LARGE SCALE GENOMIC DNA]</scope>
    <source>
        <strain evidence="1 2">170</strain>
    </source>
</reference>
<dbReference type="AlphaFoldDB" id="K7AX60"/>
<sequence>MSFQHLVRRVVKNTCFKSHKQHLINAIEKLQQGILMACVEV</sequence>
<evidence type="ECO:0000313" key="1">
    <source>
        <dbReference type="EMBL" id="AGH43610.1"/>
    </source>
</evidence>
<organism evidence="1 2">
    <name type="scientific">Paraglaciecola psychrophila 170</name>
    <dbReference type="NCBI Taxonomy" id="1129794"/>
    <lineage>
        <taxon>Bacteria</taxon>
        <taxon>Pseudomonadati</taxon>
        <taxon>Pseudomonadota</taxon>
        <taxon>Gammaproteobacteria</taxon>
        <taxon>Alteromonadales</taxon>
        <taxon>Alteromonadaceae</taxon>
        <taxon>Paraglaciecola</taxon>
    </lineage>
</organism>
<dbReference type="PATRIC" id="fig|1129794.4.peg.1487"/>
<dbReference type="HOGENOM" id="CLU_3274041_0_0_6"/>